<evidence type="ECO:0008006" key="3">
    <source>
        <dbReference type="Google" id="ProtNLM"/>
    </source>
</evidence>
<keyword evidence="1" id="KW-0472">Membrane</keyword>
<evidence type="ECO:0000313" key="2">
    <source>
        <dbReference type="EMBL" id="GAF99415.1"/>
    </source>
</evidence>
<sequence length="152" mass="16614">MVFTLGAVLDPWIVGLIAGFGGAIGGITVYLTGAGVESIWSRFRARGQAYEDEPGQSYDIVHPVESRFWMRGEVLYNRLVKWIGGKGGAWTLFISSAMIISPFYFAGLAAGSMRMGLAKFFLISWAGKTIRYMIISYAGFLGLDVLLNWIGG</sequence>
<proteinExistence type="predicted"/>
<feature type="transmembrane region" description="Helical" evidence="1">
    <location>
        <begin position="88"/>
        <end position="110"/>
    </location>
</feature>
<organism evidence="2">
    <name type="scientific">marine sediment metagenome</name>
    <dbReference type="NCBI Taxonomy" id="412755"/>
    <lineage>
        <taxon>unclassified sequences</taxon>
        <taxon>metagenomes</taxon>
        <taxon>ecological metagenomes</taxon>
    </lineage>
</organism>
<dbReference type="EMBL" id="BARS01011183">
    <property type="protein sequence ID" value="GAF99415.1"/>
    <property type="molecule type" value="Genomic_DNA"/>
</dbReference>
<feature type="transmembrane region" description="Helical" evidence="1">
    <location>
        <begin position="12"/>
        <end position="36"/>
    </location>
</feature>
<name>X0VFU9_9ZZZZ</name>
<gene>
    <name evidence="2" type="ORF">S01H1_20439</name>
</gene>
<reference evidence="2" key="1">
    <citation type="journal article" date="2014" name="Front. Microbiol.">
        <title>High frequency of phylogenetically diverse reductive dehalogenase-homologous genes in deep subseafloor sedimentary metagenomes.</title>
        <authorList>
            <person name="Kawai M."/>
            <person name="Futagami T."/>
            <person name="Toyoda A."/>
            <person name="Takaki Y."/>
            <person name="Nishi S."/>
            <person name="Hori S."/>
            <person name="Arai W."/>
            <person name="Tsubouchi T."/>
            <person name="Morono Y."/>
            <person name="Uchiyama I."/>
            <person name="Ito T."/>
            <person name="Fujiyama A."/>
            <person name="Inagaki F."/>
            <person name="Takami H."/>
        </authorList>
    </citation>
    <scope>NUCLEOTIDE SEQUENCE</scope>
    <source>
        <strain evidence="2">Expedition CK06-06</strain>
    </source>
</reference>
<keyword evidence="1" id="KW-0812">Transmembrane</keyword>
<dbReference type="AlphaFoldDB" id="X0VFU9"/>
<feature type="transmembrane region" description="Helical" evidence="1">
    <location>
        <begin position="130"/>
        <end position="150"/>
    </location>
</feature>
<protein>
    <recommendedName>
        <fullName evidence="3">VTT domain-containing protein</fullName>
    </recommendedName>
</protein>
<accession>X0VFU9</accession>
<comment type="caution">
    <text evidence="2">The sequence shown here is derived from an EMBL/GenBank/DDBJ whole genome shotgun (WGS) entry which is preliminary data.</text>
</comment>
<keyword evidence="1" id="KW-1133">Transmembrane helix</keyword>
<evidence type="ECO:0000256" key="1">
    <source>
        <dbReference type="SAM" id="Phobius"/>
    </source>
</evidence>